<gene>
    <name evidence="2" type="ORF">PR048_011910</name>
</gene>
<name>A0ABQ9HN92_9NEOP</name>
<protein>
    <submittedName>
        <fullName evidence="2">Uncharacterized protein</fullName>
    </submittedName>
</protein>
<feature type="region of interest" description="Disordered" evidence="1">
    <location>
        <begin position="482"/>
        <end position="516"/>
    </location>
</feature>
<comment type="caution">
    <text evidence="2">The sequence shown here is derived from an EMBL/GenBank/DDBJ whole genome shotgun (WGS) entry which is preliminary data.</text>
</comment>
<dbReference type="EMBL" id="JARBHB010000004">
    <property type="protein sequence ID" value="KAJ8885712.1"/>
    <property type="molecule type" value="Genomic_DNA"/>
</dbReference>
<feature type="compositionally biased region" description="Basic and acidic residues" evidence="1">
    <location>
        <begin position="484"/>
        <end position="493"/>
    </location>
</feature>
<proteinExistence type="predicted"/>
<reference evidence="2 3" key="1">
    <citation type="submission" date="2023-02" db="EMBL/GenBank/DDBJ databases">
        <title>LHISI_Scaffold_Assembly.</title>
        <authorList>
            <person name="Stuart O.P."/>
            <person name="Cleave R."/>
            <person name="Magrath M.J.L."/>
            <person name="Mikheyev A.S."/>
        </authorList>
    </citation>
    <scope>NUCLEOTIDE SEQUENCE [LARGE SCALE GENOMIC DNA]</scope>
    <source>
        <strain evidence="2">Daus_M_001</strain>
        <tissue evidence="2">Leg muscle</tissue>
    </source>
</reference>
<organism evidence="2 3">
    <name type="scientific">Dryococelus australis</name>
    <dbReference type="NCBI Taxonomy" id="614101"/>
    <lineage>
        <taxon>Eukaryota</taxon>
        <taxon>Metazoa</taxon>
        <taxon>Ecdysozoa</taxon>
        <taxon>Arthropoda</taxon>
        <taxon>Hexapoda</taxon>
        <taxon>Insecta</taxon>
        <taxon>Pterygota</taxon>
        <taxon>Neoptera</taxon>
        <taxon>Polyneoptera</taxon>
        <taxon>Phasmatodea</taxon>
        <taxon>Verophasmatodea</taxon>
        <taxon>Anareolatae</taxon>
        <taxon>Phasmatidae</taxon>
        <taxon>Eurycanthinae</taxon>
        <taxon>Dryococelus</taxon>
    </lineage>
</organism>
<feature type="compositionally biased region" description="Polar residues" evidence="1">
    <location>
        <begin position="498"/>
        <end position="514"/>
    </location>
</feature>
<evidence type="ECO:0000256" key="1">
    <source>
        <dbReference type="SAM" id="MobiDB-lite"/>
    </source>
</evidence>
<evidence type="ECO:0000313" key="2">
    <source>
        <dbReference type="EMBL" id="KAJ8885712.1"/>
    </source>
</evidence>
<keyword evidence="3" id="KW-1185">Reference proteome</keyword>
<accession>A0ABQ9HN92</accession>
<evidence type="ECO:0000313" key="3">
    <source>
        <dbReference type="Proteomes" id="UP001159363"/>
    </source>
</evidence>
<dbReference type="Proteomes" id="UP001159363">
    <property type="component" value="Chromosome X"/>
</dbReference>
<sequence>MQFRRRVGGTLKVEVKQLPVEHCTCLYNRYRNDDRHARVPVSDHVLTNTRARALTFARDRKKTWGQPLFLAPQLRLHRRNSTTPHRRHYESRLALKVQRCLCAMQHRLDIAYNARGSFLTRMWESCRTMPMIAGFPRGPPVSHAPLIPALLQTHLNTQQPLSQHFLHPISVRAQHAQRTINYHNQLELQFTALIEQTHTRQMILGSNRSRSTPWNEQEFRIPARCSMTQATRWPAYCSIFTSITLIGSQDLAVKSRPNLFTSYFKYINSSLAVSLVTAAKTKRSNAKSSVISNTIRVVFDNRADRKAVECWDTCAPGARTLPQPPPTLWKDRHSRSCQRRLHNRPSGNSVATGLVTLRGRLCGSDLVRGSQTPLPASSCMSEGIRAALRPCLNSKVCSLSLATLTQVRLENNMAARDGAKVSTECTSSFTLSLSRSLLGVGTEGRTPCDVKSERKSTLSANWDTVLTADGVVTNAGMKRWGKRVHPEKTHRPEASPATIPTSGSDPAGNGTQFAQMGGGSGVGWRVRAPVPPTWQMLSSIVALGIRHQVGPARALSTSIMSQQRQMKKAMALACSDPAVDLPQGHAFSAYWSLSCVSIGCCRTPGSYGICKVFHFKSTIGSEGRREGLINCDPIAKVTSLTMGLEHGTRRAVIVHLTRALYVVLPLRSRRLRTGPGRCELESRDLAQGLPHVLEIPVSQVSQLSIFPSLQSSKYSEQRTPLSPCCPSSAQRIARVICLDPHKRVPRLRTRKREISAVERFLKCLGHRFTAEVSNAAEGELRRRMSGDGMQERVKQESREETSWLTATSDMFPACEDPGDTAENRNRLALVDSKYGPFSITSHLSEALIKFYFQDIPPPRANLVPAYLELFPASKAEKRARDKDDTATRIKRSIAAKRKALNWRAKTEEEPAEEPLQVLLPEHARKQVWKFRITCHMPIVTTQSRSEKTTSTAVNLSGWARRWVKVLSFCALHRQLQTRTDAAPAAGITTDTRDTLRALSIVPFLPQLLFATIFSYPCHNRYPSADNRLNVSLNRCDHITDYSLFTVSSPFMDQTFEKSPHWRVVNCCKVSWRLLTDVHYRCLQQGRFEAECKSRKIVYILDDNMPAGVLTANMAERQFHDVLATKMATASVCSMITQCGWT</sequence>